<feature type="region of interest" description="Disordered" evidence="1">
    <location>
        <begin position="29"/>
        <end position="90"/>
    </location>
</feature>
<dbReference type="InParanoid" id="A0A5C3PI77"/>
<accession>A0A5C3PI77</accession>
<dbReference type="Proteomes" id="UP000308197">
    <property type="component" value="Unassembled WGS sequence"/>
</dbReference>
<evidence type="ECO:0000256" key="1">
    <source>
        <dbReference type="SAM" id="MobiDB-lite"/>
    </source>
</evidence>
<dbReference type="EMBL" id="ML211099">
    <property type="protein sequence ID" value="TFK88797.1"/>
    <property type="molecule type" value="Genomic_DNA"/>
</dbReference>
<feature type="region of interest" description="Disordered" evidence="1">
    <location>
        <begin position="1"/>
        <end position="20"/>
    </location>
</feature>
<proteinExistence type="predicted"/>
<sequence>MDDRNFSSAAQARTAVKRDEPAQWIARRPREYTIATPEHTEKESTRAFPAGREQYRTNRRSRRAQSVSVYTPAGRRDRRHHRVMSSFASGKVGERTVHPLIVGRE</sequence>
<evidence type="ECO:0000313" key="3">
    <source>
        <dbReference type="Proteomes" id="UP000308197"/>
    </source>
</evidence>
<evidence type="ECO:0000313" key="2">
    <source>
        <dbReference type="EMBL" id="TFK88797.1"/>
    </source>
</evidence>
<reference evidence="2 3" key="1">
    <citation type="journal article" date="2019" name="Nat. Ecol. Evol.">
        <title>Megaphylogeny resolves global patterns of mushroom evolution.</title>
        <authorList>
            <person name="Varga T."/>
            <person name="Krizsan K."/>
            <person name="Foldi C."/>
            <person name="Dima B."/>
            <person name="Sanchez-Garcia M."/>
            <person name="Sanchez-Ramirez S."/>
            <person name="Szollosi G.J."/>
            <person name="Szarkandi J.G."/>
            <person name="Papp V."/>
            <person name="Albert L."/>
            <person name="Andreopoulos W."/>
            <person name="Angelini C."/>
            <person name="Antonin V."/>
            <person name="Barry K.W."/>
            <person name="Bougher N.L."/>
            <person name="Buchanan P."/>
            <person name="Buyck B."/>
            <person name="Bense V."/>
            <person name="Catcheside P."/>
            <person name="Chovatia M."/>
            <person name="Cooper J."/>
            <person name="Damon W."/>
            <person name="Desjardin D."/>
            <person name="Finy P."/>
            <person name="Geml J."/>
            <person name="Haridas S."/>
            <person name="Hughes K."/>
            <person name="Justo A."/>
            <person name="Karasinski D."/>
            <person name="Kautmanova I."/>
            <person name="Kiss B."/>
            <person name="Kocsube S."/>
            <person name="Kotiranta H."/>
            <person name="LaButti K.M."/>
            <person name="Lechner B.E."/>
            <person name="Liimatainen K."/>
            <person name="Lipzen A."/>
            <person name="Lukacs Z."/>
            <person name="Mihaltcheva S."/>
            <person name="Morgado L.N."/>
            <person name="Niskanen T."/>
            <person name="Noordeloos M.E."/>
            <person name="Ohm R.A."/>
            <person name="Ortiz-Santana B."/>
            <person name="Ovrebo C."/>
            <person name="Racz N."/>
            <person name="Riley R."/>
            <person name="Savchenko A."/>
            <person name="Shiryaev A."/>
            <person name="Soop K."/>
            <person name="Spirin V."/>
            <person name="Szebenyi C."/>
            <person name="Tomsovsky M."/>
            <person name="Tulloss R.E."/>
            <person name="Uehling J."/>
            <person name="Grigoriev I.V."/>
            <person name="Vagvolgyi C."/>
            <person name="Papp T."/>
            <person name="Martin F.M."/>
            <person name="Miettinen O."/>
            <person name="Hibbett D.S."/>
            <person name="Nagy L.G."/>
        </authorList>
    </citation>
    <scope>NUCLEOTIDE SEQUENCE [LARGE SCALE GENOMIC DNA]</scope>
    <source>
        <strain evidence="2 3">HHB13444</strain>
    </source>
</reference>
<gene>
    <name evidence="2" type="ORF">K466DRAFT_57148</name>
</gene>
<keyword evidence="3" id="KW-1185">Reference proteome</keyword>
<protein>
    <submittedName>
        <fullName evidence="2">Uncharacterized protein</fullName>
    </submittedName>
</protein>
<feature type="compositionally biased region" description="Polar residues" evidence="1">
    <location>
        <begin position="1"/>
        <end position="11"/>
    </location>
</feature>
<name>A0A5C3PI77_9APHY</name>
<dbReference type="AlphaFoldDB" id="A0A5C3PI77"/>
<organism evidence="2 3">
    <name type="scientific">Polyporus arcularius HHB13444</name>
    <dbReference type="NCBI Taxonomy" id="1314778"/>
    <lineage>
        <taxon>Eukaryota</taxon>
        <taxon>Fungi</taxon>
        <taxon>Dikarya</taxon>
        <taxon>Basidiomycota</taxon>
        <taxon>Agaricomycotina</taxon>
        <taxon>Agaricomycetes</taxon>
        <taxon>Polyporales</taxon>
        <taxon>Polyporaceae</taxon>
        <taxon>Polyporus</taxon>
    </lineage>
</organism>